<keyword evidence="6" id="KW-1185">Reference proteome</keyword>
<feature type="transmembrane region" description="Helical" evidence="1">
    <location>
        <begin position="78"/>
        <end position="97"/>
    </location>
</feature>
<dbReference type="AlphaFoldDB" id="A0AA41H384"/>
<evidence type="ECO:0000313" key="6">
    <source>
        <dbReference type="Proteomes" id="UP001162889"/>
    </source>
</evidence>
<keyword evidence="1" id="KW-0812">Transmembrane</keyword>
<reference evidence="4" key="2">
    <citation type="submission" date="2022-03" db="EMBL/GenBank/DDBJ databases">
        <title>Genome Encyclopedia of Bacteria and Archaea VI: Functional Genomics of Type Strains.</title>
        <authorList>
            <person name="Whitman W."/>
        </authorList>
    </citation>
    <scope>NUCLEOTIDE SEQUENCE</scope>
    <source>
        <strain evidence="4">HSC-15S17</strain>
    </source>
</reference>
<dbReference type="GO" id="GO:0000155">
    <property type="term" value="F:phosphorelay sensor kinase activity"/>
    <property type="evidence" value="ECO:0007669"/>
    <property type="project" value="InterPro"/>
</dbReference>
<keyword evidence="1" id="KW-1133">Transmembrane helix</keyword>
<dbReference type="RefSeq" id="WP_217940185.1">
    <property type="nucleotide sequence ID" value="NZ_JAHTGR010000001.1"/>
</dbReference>
<keyword evidence="1" id="KW-0472">Membrane</keyword>
<dbReference type="PANTHER" id="PTHR34220">
    <property type="entry name" value="SENSOR HISTIDINE KINASE YPDA"/>
    <property type="match status" value="1"/>
</dbReference>
<name>A0AA41H384_9BURK</name>
<dbReference type="InterPro" id="IPR050640">
    <property type="entry name" value="Bact_2-comp_sensor_kinase"/>
</dbReference>
<dbReference type="Pfam" id="PF06580">
    <property type="entry name" value="His_kinase"/>
    <property type="match status" value="1"/>
</dbReference>
<comment type="caution">
    <text evidence="3">The sequence shown here is derived from an EMBL/GenBank/DDBJ whole genome shotgun (WGS) entry which is preliminary data.</text>
</comment>
<evidence type="ECO:0000259" key="2">
    <source>
        <dbReference type="Pfam" id="PF06580"/>
    </source>
</evidence>
<sequence>MKSANLISKLWVQIAVVWLAIALVDATQTVISMRAMGMHHLWITLFVVTAATWAVWPVFTPAVLILLQRWRLPSRSALPWLAHAMTCVVISLAWATWASLLEHLTNPLANPAGPTAFSVLWYPKFYGMLVVGGILYGAIVALNLTLETHNRLAQQQAASARMAEVLAQAQLATLKLQLEPHFVFNCLNAVTGLIREQRGNDAIAMIAALGDLLRRVTDHSDRQYVALGEELAFLRKYLALQQMRFAERMRYDIDIPEQLLAAQVPDFILQPLVENAIKHGIGKRTRGGALRIGAARTGPVLTLTVYNDGPLLPPECGVGVGLANTRQRLAALYGGAQTFALENRDDLGVLATITLPYRED</sequence>
<feature type="transmembrane region" description="Helical" evidence="1">
    <location>
        <begin position="125"/>
        <end position="146"/>
    </location>
</feature>
<keyword evidence="3" id="KW-0808">Transferase</keyword>
<dbReference type="PANTHER" id="PTHR34220:SF9">
    <property type="entry name" value="SIGNAL TRANSDUCTION HISTIDINE KINASE INTERNAL REGION DOMAIN-CONTAINING PROTEIN"/>
    <property type="match status" value="1"/>
</dbReference>
<dbReference type="GO" id="GO:0016020">
    <property type="term" value="C:membrane"/>
    <property type="evidence" value="ECO:0007669"/>
    <property type="project" value="InterPro"/>
</dbReference>
<dbReference type="EMBL" id="JAHTGR010000001">
    <property type="protein sequence ID" value="MBV6319522.1"/>
    <property type="molecule type" value="Genomic_DNA"/>
</dbReference>
<protein>
    <submittedName>
        <fullName evidence="3">Histidine kinase</fullName>
    </submittedName>
</protein>
<feature type="domain" description="Signal transduction histidine kinase internal region" evidence="2">
    <location>
        <begin position="169"/>
        <end position="248"/>
    </location>
</feature>
<dbReference type="InterPro" id="IPR010559">
    <property type="entry name" value="Sig_transdc_His_kin_internal"/>
</dbReference>
<keyword evidence="3" id="KW-0418">Kinase</keyword>
<dbReference type="EMBL" id="JALJZU010000001">
    <property type="protein sequence ID" value="MCP2006665.1"/>
    <property type="molecule type" value="Genomic_DNA"/>
</dbReference>
<evidence type="ECO:0000313" key="4">
    <source>
        <dbReference type="EMBL" id="MCP2006665.1"/>
    </source>
</evidence>
<proteinExistence type="predicted"/>
<evidence type="ECO:0000256" key="1">
    <source>
        <dbReference type="SAM" id="Phobius"/>
    </source>
</evidence>
<organism evidence="3 5">
    <name type="scientific">Duganella violaceipulchra</name>
    <dbReference type="NCBI Taxonomy" id="2849652"/>
    <lineage>
        <taxon>Bacteria</taxon>
        <taxon>Pseudomonadati</taxon>
        <taxon>Pseudomonadota</taxon>
        <taxon>Betaproteobacteria</taxon>
        <taxon>Burkholderiales</taxon>
        <taxon>Oxalobacteraceae</taxon>
        <taxon>Telluria group</taxon>
        <taxon>Duganella</taxon>
    </lineage>
</organism>
<reference evidence="3" key="1">
    <citation type="submission" date="2021-07" db="EMBL/GenBank/DDBJ databases">
        <title>Characterization of violacein-producing bacteria and related species.</title>
        <authorList>
            <person name="Wilson H.S."/>
            <person name="De Leon M.E."/>
        </authorList>
    </citation>
    <scope>NUCLEOTIDE SEQUENCE</scope>
    <source>
        <strain evidence="3">HSC-15S17</strain>
    </source>
</reference>
<dbReference type="Proteomes" id="UP001162889">
    <property type="component" value="Unassembled WGS sequence"/>
</dbReference>
<accession>A0AA41H384</accession>
<feature type="transmembrane region" description="Helical" evidence="1">
    <location>
        <begin position="42"/>
        <end position="66"/>
    </location>
</feature>
<evidence type="ECO:0000313" key="3">
    <source>
        <dbReference type="EMBL" id="MBV6319522.1"/>
    </source>
</evidence>
<evidence type="ECO:0000313" key="5">
    <source>
        <dbReference type="Proteomes" id="UP001155901"/>
    </source>
</evidence>
<dbReference type="Proteomes" id="UP001155901">
    <property type="component" value="Unassembled WGS sequence"/>
</dbReference>
<gene>
    <name evidence="3" type="ORF">KVP70_01130</name>
    <name evidence="4" type="ORF">L1274_000353</name>
</gene>